<accession>A0ACB7CF48</accession>
<name>A0ACB7CF48_9ASCO</name>
<dbReference type="Proteomes" id="UP000768646">
    <property type="component" value="Unassembled WGS sequence"/>
</dbReference>
<proteinExistence type="predicted"/>
<evidence type="ECO:0000313" key="1">
    <source>
        <dbReference type="EMBL" id="KAG4305558.1"/>
    </source>
</evidence>
<dbReference type="EMBL" id="JABTEG010000003">
    <property type="protein sequence ID" value="KAG4305558.1"/>
    <property type="molecule type" value="Genomic_DNA"/>
</dbReference>
<protein>
    <submittedName>
        <fullName evidence="1">Uncharacterized protein</fullName>
    </submittedName>
</protein>
<organism evidence="1 2">
    <name type="scientific">Pneumocystis oryctolagi</name>
    <dbReference type="NCBI Taxonomy" id="42067"/>
    <lineage>
        <taxon>Eukaryota</taxon>
        <taxon>Fungi</taxon>
        <taxon>Dikarya</taxon>
        <taxon>Ascomycota</taxon>
        <taxon>Taphrinomycotina</taxon>
        <taxon>Pneumocystomycetes</taxon>
        <taxon>Pneumocystaceae</taxon>
        <taxon>Pneumocystis</taxon>
    </lineage>
</organism>
<reference evidence="1 2" key="1">
    <citation type="journal article" date="2021" name="Commun. Biol.">
        <title>Genomic insights into the host specific adaptation of the Pneumocystis genus.</title>
        <authorList>
            <person name="Cisse O.H."/>
            <person name="Ma L."/>
            <person name="Dekker J.P."/>
            <person name="Khil P.P."/>
            <person name="Youn J.-H."/>
            <person name="Brenchley J.M."/>
            <person name="Blair R."/>
            <person name="Pahar B."/>
            <person name="Chabe M."/>
            <person name="Van Rompay K.K.A."/>
            <person name="Keesler R."/>
            <person name="Sukura A."/>
            <person name="Hirsch V."/>
            <person name="Kutty G."/>
            <person name="Liu Y."/>
            <person name="Peng L."/>
            <person name="Chen J."/>
            <person name="Song J."/>
            <person name="Weissenbacher-Lang C."/>
            <person name="Xu J."/>
            <person name="Upham N.S."/>
            <person name="Stajich J.E."/>
            <person name="Cuomo C.A."/>
            <person name="Cushion M.T."/>
            <person name="Kovacs J.A."/>
        </authorList>
    </citation>
    <scope>NUCLEOTIDE SEQUENCE [LARGE SCALE GENOMIC DNA]</scope>
    <source>
        <strain evidence="1 2">RABM</strain>
    </source>
</reference>
<keyword evidence="2" id="KW-1185">Reference proteome</keyword>
<sequence>MEPPPTHPLPRQPRLPTPSDLPLVGTIVAPHASAINCLILLHGLGGSHLPFAQLAKNLNLPDTVCISLRGLYPVPTHETQPTQPMQPTQLTPGTGPPTSHSTKTRLSPATPTSSPPSTPSKPSATPSPPLPPTAAAFTPEPSSSWAWARAHSSRCCSRWPAAPAAPAPPTAHWAAS</sequence>
<comment type="caution">
    <text evidence="1">The sequence shown here is derived from an EMBL/GenBank/DDBJ whole genome shotgun (WGS) entry which is preliminary data.</text>
</comment>
<evidence type="ECO:0000313" key="2">
    <source>
        <dbReference type="Proteomes" id="UP000768646"/>
    </source>
</evidence>
<gene>
    <name evidence="1" type="ORF">PORY_001114</name>
</gene>